<accession>A0A4Y1R7B3</accession>
<proteinExistence type="predicted"/>
<name>A0A4Y1R7B3_PRUDU</name>
<reference evidence="1" key="1">
    <citation type="journal article" date="2019" name="Science">
        <title>Mutation of a bHLH transcription factor allowed almond domestication.</title>
        <authorList>
            <person name="Sanchez-Perez R."/>
            <person name="Pavan S."/>
            <person name="Mazzeo R."/>
            <person name="Moldovan C."/>
            <person name="Aiese Cigliano R."/>
            <person name="Del Cueto J."/>
            <person name="Ricciardi F."/>
            <person name="Lotti C."/>
            <person name="Ricciardi L."/>
            <person name="Dicenta F."/>
            <person name="Lopez-Marques R.L."/>
            <person name="Lindberg Moller B."/>
        </authorList>
    </citation>
    <scope>NUCLEOTIDE SEQUENCE</scope>
</reference>
<feature type="non-terminal residue" evidence="1">
    <location>
        <position position="209"/>
    </location>
</feature>
<evidence type="ECO:0000313" key="1">
    <source>
        <dbReference type="EMBL" id="BBG99895.1"/>
    </source>
</evidence>
<organism evidence="1">
    <name type="scientific">Prunus dulcis</name>
    <name type="common">Almond</name>
    <name type="synonym">Amygdalus dulcis</name>
    <dbReference type="NCBI Taxonomy" id="3755"/>
    <lineage>
        <taxon>Eukaryota</taxon>
        <taxon>Viridiplantae</taxon>
        <taxon>Streptophyta</taxon>
        <taxon>Embryophyta</taxon>
        <taxon>Tracheophyta</taxon>
        <taxon>Spermatophyta</taxon>
        <taxon>Magnoliopsida</taxon>
        <taxon>eudicotyledons</taxon>
        <taxon>Gunneridae</taxon>
        <taxon>Pentapetalae</taxon>
        <taxon>rosids</taxon>
        <taxon>fabids</taxon>
        <taxon>Rosales</taxon>
        <taxon>Rosaceae</taxon>
        <taxon>Amygdaloideae</taxon>
        <taxon>Amygdaleae</taxon>
        <taxon>Prunus</taxon>
    </lineage>
</organism>
<dbReference type="EMBL" id="AP019299">
    <property type="protein sequence ID" value="BBG99895.1"/>
    <property type="molecule type" value="Genomic_DNA"/>
</dbReference>
<dbReference type="AlphaFoldDB" id="A0A4Y1R7B3"/>
<sequence length="209" mass="24249">MRVCVGSLANDHHVPVSVVPSHKIQCPSLPQTALIKIPNDRAELSPRLFNGLDYHVKSWVGILHNMEIRRNKKPKISKLQSQSNFIIFSFLLLFNFHIDNFFLCFWCLCLCQFDNSLPVFAVLRSMFIIVKISTSRWRISNKTRILDNKHQKSIAEQEHVVLIKAVAEQFHRSCRCEGIEGMKKERNQGRRLSEAGLLFCNMPKEMKLE</sequence>
<protein>
    <submittedName>
        <fullName evidence="1">Uncharacterized protein</fullName>
    </submittedName>
</protein>
<gene>
    <name evidence="1" type="ORF">Prudu_009738</name>
</gene>